<comment type="caution">
    <text evidence="1">The sequence shown here is derived from an EMBL/GenBank/DDBJ whole genome shotgun (WGS) entry which is preliminary data.</text>
</comment>
<organism evidence="1 2">
    <name type="scientific">Symbiodinium pilosum</name>
    <name type="common">Dinoflagellate</name>
    <dbReference type="NCBI Taxonomy" id="2952"/>
    <lineage>
        <taxon>Eukaryota</taxon>
        <taxon>Sar</taxon>
        <taxon>Alveolata</taxon>
        <taxon>Dinophyceae</taxon>
        <taxon>Suessiales</taxon>
        <taxon>Symbiodiniaceae</taxon>
        <taxon>Symbiodinium</taxon>
    </lineage>
</organism>
<dbReference type="Proteomes" id="UP000649617">
    <property type="component" value="Unassembled WGS sequence"/>
</dbReference>
<reference evidence="1" key="1">
    <citation type="submission" date="2021-02" db="EMBL/GenBank/DDBJ databases">
        <authorList>
            <person name="Dougan E. K."/>
            <person name="Rhodes N."/>
            <person name="Thang M."/>
            <person name="Chan C."/>
        </authorList>
    </citation>
    <scope>NUCLEOTIDE SEQUENCE</scope>
</reference>
<feature type="non-terminal residue" evidence="1">
    <location>
        <position position="346"/>
    </location>
</feature>
<protein>
    <submittedName>
        <fullName evidence="1">Uncharacterized protein</fullName>
    </submittedName>
</protein>
<keyword evidence="2" id="KW-1185">Reference proteome</keyword>
<proteinExistence type="predicted"/>
<dbReference type="AlphaFoldDB" id="A0A812LPA2"/>
<evidence type="ECO:0000313" key="1">
    <source>
        <dbReference type="EMBL" id="CAE7250856.1"/>
    </source>
</evidence>
<dbReference type="OrthoDB" id="10548399at2759"/>
<gene>
    <name evidence="1" type="ORF">SPIL2461_LOCUS4826</name>
</gene>
<sequence length="346" mass="38861">FLLLLFAQCCKSMHQTGASSGNFPRVLPRKRFQADASDLFLSNTISAKRFARLLANAKASGASVDRTFKEDSRNVARDVRRKMRKNKPWPRVYLASVPCLNCKTGQIETMKVPMWLPRELVHMLSETTDPARLLLRERCSPQILEHLTVIEKNMSFQAGSVIPLSLWMDGVPFNNNRSKSIELCSLALIGQGSDVRLPIFMIPKDFIASGITIKALFEIVRWSFEQLMCCKMPSTRHDGSPFLSSDCRRARLAGSDIPPAALCQVRGDWMCYKQHFDLAGECRGLVPFGLEVAEEVLGGGPEENAAKTAARLLCECYNNLSRETFDKENLQRNCDLFSLQYVALST</sequence>
<accession>A0A812LPA2</accession>
<dbReference type="EMBL" id="CAJNIZ010006549">
    <property type="protein sequence ID" value="CAE7250856.1"/>
    <property type="molecule type" value="Genomic_DNA"/>
</dbReference>
<evidence type="ECO:0000313" key="2">
    <source>
        <dbReference type="Proteomes" id="UP000649617"/>
    </source>
</evidence>
<name>A0A812LPA2_SYMPI</name>